<evidence type="ECO:0000313" key="2">
    <source>
        <dbReference type="Proteomes" id="UP001055879"/>
    </source>
</evidence>
<accession>A0ACB8Y4G6</accession>
<comment type="caution">
    <text evidence="1">The sequence shown here is derived from an EMBL/GenBank/DDBJ whole genome shotgun (WGS) entry which is preliminary data.</text>
</comment>
<reference evidence="1 2" key="2">
    <citation type="journal article" date="2022" name="Mol. Ecol. Resour.">
        <title>The genomes of chicory, endive, great burdock and yacon provide insights into Asteraceae paleo-polyploidization history and plant inulin production.</title>
        <authorList>
            <person name="Fan W."/>
            <person name="Wang S."/>
            <person name="Wang H."/>
            <person name="Wang A."/>
            <person name="Jiang F."/>
            <person name="Liu H."/>
            <person name="Zhao H."/>
            <person name="Xu D."/>
            <person name="Zhang Y."/>
        </authorList>
    </citation>
    <scope>NUCLEOTIDE SEQUENCE [LARGE SCALE GENOMIC DNA]</scope>
    <source>
        <strain evidence="2">cv. Niubang</strain>
    </source>
</reference>
<name>A0ACB8Y4G6_ARCLA</name>
<protein>
    <submittedName>
        <fullName evidence="1">Uncharacterized protein</fullName>
    </submittedName>
</protein>
<evidence type="ECO:0000313" key="1">
    <source>
        <dbReference type="EMBL" id="KAI3678500.1"/>
    </source>
</evidence>
<dbReference type="EMBL" id="CM042060">
    <property type="protein sequence ID" value="KAI3678500.1"/>
    <property type="molecule type" value="Genomic_DNA"/>
</dbReference>
<gene>
    <name evidence="1" type="ORF">L6452_37795</name>
</gene>
<dbReference type="Proteomes" id="UP001055879">
    <property type="component" value="Linkage Group LG14"/>
</dbReference>
<organism evidence="1 2">
    <name type="scientific">Arctium lappa</name>
    <name type="common">Greater burdock</name>
    <name type="synonym">Lappa major</name>
    <dbReference type="NCBI Taxonomy" id="4217"/>
    <lineage>
        <taxon>Eukaryota</taxon>
        <taxon>Viridiplantae</taxon>
        <taxon>Streptophyta</taxon>
        <taxon>Embryophyta</taxon>
        <taxon>Tracheophyta</taxon>
        <taxon>Spermatophyta</taxon>
        <taxon>Magnoliopsida</taxon>
        <taxon>eudicotyledons</taxon>
        <taxon>Gunneridae</taxon>
        <taxon>Pentapetalae</taxon>
        <taxon>asterids</taxon>
        <taxon>campanulids</taxon>
        <taxon>Asterales</taxon>
        <taxon>Asteraceae</taxon>
        <taxon>Carduoideae</taxon>
        <taxon>Cardueae</taxon>
        <taxon>Arctiinae</taxon>
        <taxon>Arctium</taxon>
    </lineage>
</organism>
<sequence>MGYNSFKLIHVTQLESTSWISVKIKNTCNCDGRVGEMKLVQGVLRSLAVGISPSCHGFSIARTLATSSASGS</sequence>
<keyword evidence="2" id="KW-1185">Reference proteome</keyword>
<proteinExistence type="predicted"/>
<reference evidence="2" key="1">
    <citation type="journal article" date="2022" name="Mol. Ecol. Resour.">
        <title>The genomes of chicory, endive, great burdock and yacon provide insights into Asteraceae palaeo-polyploidization history and plant inulin production.</title>
        <authorList>
            <person name="Fan W."/>
            <person name="Wang S."/>
            <person name="Wang H."/>
            <person name="Wang A."/>
            <person name="Jiang F."/>
            <person name="Liu H."/>
            <person name="Zhao H."/>
            <person name="Xu D."/>
            <person name="Zhang Y."/>
        </authorList>
    </citation>
    <scope>NUCLEOTIDE SEQUENCE [LARGE SCALE GENOMIC DNA]</scope>
    <source>
        <strain evidence="2">cv. Niubang</strain>
    </source>
</reference>